<comment type="similarity">
    <text evidence="2">Belongs to the UPF0053 family.</text>
</comment>
<dbReference type="AlphaFoldDB" id="A0A1Q2D3S2"/>
<organism evidence="9 10">
    <name type="scientific">Vagococcus penaei</name>
    <dbReference type="NCBI Taxonomy" id="633807"/>
    <lineage>
        <taxon>Bacteria</taxon>
        <taxon>Bacillati</taxon>
        <taxon>Bacillota</taxon>
        <taxon>Bacilli</taxon>
        <taxon>Lactobacillales</taxon>
        <taxon>Enterococcaceae</taxon>
        <taxon>Vagococcus</taxon>
    </lineage>
</organism>
<dbReference type="InterPro" id="IPR046342">
    <property type="entry name" value="CBS_dom_sf"/>
</dbReference>
<dbReference type="Pfam" id="PF01595">
    <property type="entry name" value="CNNM"/>
    <property type="match status" value="1"/>
</dbReference>
<evidence type="ECO:0000256" key="6">
    <source>
        <dbReference type="ARBA" id="ARBA00022989"/>
    </source>
</evidence>
<evidence type="ECO:0000256" key="8">
    <source>
        <dbReference type="ARBA" id="ARBA00023136"/>
    </source>
</evidence>
<dbReference type="CDD" id="cd04590">
    <property type="entry name" value="CBS_pair_CorC_HlyC_assoc"/>
    <property type="match status" value="1"/>
</dbReference>
<keyword evidence="7" id="KW-0129">CBS domain</keyword>
<dbReference type="PANTHER" id="PTHR43099:SF5">
    <property type="entry name" value="HLYC_CORC FAMILY TRANSPORTER"/>
    <property type="match status" value="1"/>
</dbReference>
<dbReference type="InterPro" id="IPR005170">
    <property type="entry name" value="Transptr-assoc_dom"/>
</dbReference>
<comment type="subcellular location">
    <subcellularLocation>
        <location evidence="1">Cell membrane</location>
        <topology evidence="1">Multi-pass membrane protein</topology>
    </subcellularLocation>
</comment>
<evidence type="ECO:0000256" key="3">
    <source>
        <dbReference type="ARBA" id="ARBA00022475"/>
    </source>
</evidence>
<dbReference type="SMART" id="SM01091">
    <property type="entry name" value="CorC_HlyC"/>
    <property type="match status" value="1"/>
</dbReference>
<dbReference type="EMBL" id="CP019609">
    <property type="protein sequence ID" value="AQP53012.1"/>
    <property type="molecule type" value="Genomic_DNA"/>
</dbReference>
<dbReference type="InterPro" id="IPR016169">
    <property type="entry name" value="FAD-bd_PCMH_sub2"/>
</dbReference>
<dbReference type="InterPro" id="IPR000644">
    <property type="entry name" value="CBS_dom"/>
</dbReference>
<dbReference type="Proteomes" id="UP000188246">
    <property type="component" value="Chromosome"/>
</dbReference>
<dbReference type="STRING" id="633807.BW732_01405"/>
<dbReference type="PROSITE" id="PS51846">
    <property type="entry name" value="CNNM"/>
    <property type="match status" value="1"/>
</dbReference>
<dbReference type="InterPro" id="IPR051676">
    <property type="entry name" value="UPF0053_domain"/>
</dbReference>
<keyword evidence="3" id="KW-1003">Cell membrane</keyword>
<keyword evidence="4" id="KW-0812">Transmembrane</keyword>
<dbReference type="Pfam" id="PF00571">
    <property type="entry name" value="CBS"/>
    <property type="match status" value="2"/>
</dbReference>
<dbReference type="OrthoDB" id="9798188at2"/>
<sequence length="459" mass="51985">MNADPDSQSVIINLIILVVLTLLNAFFAAAEISVVSVNRNRLESRVAEGDKTSIKLLRLINDSSNFLSTIQVGITLVTLLSGASLANSFARELAPLFGNVPWAKQASQIIVLILLTYVSIVFGELYPKRIAINNPESVAKFVMGPIRLLGQIMRPFVWLLSSSTNLLSRITPMTFDDENEKMTREEMAYMLSNEGVLDSDELEMVQGILDLDTTLAREVMVPRTEAFMIDIHDSIEDNLNKVLNQNFSRIPVYNEDKDKIVGILHLKNLLKAAHKQGFDKLDLRQVIHEPLFVPETIYIDDLLVELKKTQNHMAILLDEYGGVVGLVTFEDLLEEIVGEIDDESDEITLEEQYTKLDDDHYIILGKMSIDDFNEKFKTKIKMNDVDTMAGFVITELGVIPEKDEKLSIDVNHITLSTYKAEGTRLLEILVTINEIPESEDDDYYYEDDKYRRIKQSSNN</sequence>
<reference evidence="9 10" key="1">
    <citation type="journal article" date="2010" name="Int. J. Syst. Evol. Microbiol.">
        <title>Vagococcus penaei sp. nov., isolated from spoilage microbiota of cooked shrimp (Penaeus vannamei).</title>
        <authorList>
            <person name="Jaffres E."/>
            <person name="Prevost H."/>
            <person name="Rossero A."/>
            <person name="Joffraud J.J."/>
            <person name="Dousset X."/>
        </authorList>
    </citation>
    <scope>NUCLEOTIDE SEQUENCE [LARGE SCALE GENOMIC DNA]</scope>
    <source>
        <strain evidence="9 10">CD276</strain>
    </source>
</reference>
<dbReference type="InterPro" id="IPR036318">
    <property type="entry name" value="FAD-bd_PCMH-like_sf"/>
</dbReference>
<dbReference type="SUPFAM" id="SSF56176">
    <property type="entry name" value="FAD-binding/transporter-associated domain-like"/>
    <property type="match status" value="1"/>
</dbReference>
<gene>
    <name evidence="9" type="ORF">BW732_01405</name>
</gene>
<dbReference type="SUPFAM" id="SSF54631">
    <property type="entry name" value="CBS-domain pair"/>
    <property type="match status" value="1"/>
</dbReference>
<dbReference type="InterPro" id="IPR044751">
    <property type="entry name" value="Ion_transp-like_CBS"/>
</dbReference>
<dbReference type="GO" id="GO:0005886">
    <property type="term" value="C:plasma membrane"/>
    <property type="evidence" value="ECO:0007669"/>
    <property type="project" value="UniProtKB-SubCell"/>
</dbReference>
<evidence type="ECO:0000256" key="5">
    <source>
        <dbReference type="ARBA" id="ARBA00022737"/>
    </source>
</evidence>
<evidence type="ECO:0000256" key="4">
    <source>
        <dbReference type="ARBA" id="ARBA00022692"/>
    </source>
</evidence>
<dbReference type="Gene3D" id="3.10.580.10">
    <property type="entry name" value="CBS-domain"/>
    <property type="match status" value="1"/>
</dbReference>
<dbReference type="InterPro" id="IPR002550">
    <property type="entry name" value="CNNM"/>
</dbReference>
<evidence type="ECO:0000313" key="9">
    <source>
        <dbReference type="EMBL" id="AQP53012.1"/>
    </source>
</evidence>
<dbReference type="RefSeq" id="WP_077275109.1">
    <property type="nucleotide sequence ID" value="NZ_CP019609.1"/>
</dbReference>
<accession>A0A1Q2D3S2</accession>
<evidence type="ECO:0000256" key="2">
    <source>
        <dbReference type="ARBA" id="ARBA00006337"/>
    </source>
</evidence>
<evidence type="ECO:0000313" key="10">
    <source>
        <dbReference type="Proteomes" id="UP000188246"/>
    </source>
</evidence>
<dbReference type="FunFam" id="3.10.580.10:FF:000002">
    <property type="entry name" value="Magnesium/cobalt efflux protein CorC"/>
    <property type="match status" value="1"/>
</dbReference>
<dbReference type="PROSITE" id="PS51371">
    <property type="entry name" value="CBS"/>
    <property type="match status" value="2"/>
</dbReference>
<keyword evidence="8" id="KW-0472">Membrane</keyword>
<dbReference type="SMART" id="SM00116">
    <property type="entry name" value="CBS"/>
    <property type="match status" value="2"/>
</dbReference>
<dbReference type="GO" id="GO:0050660">
    <property type="term" value="F:flavin adenine dinucleotide binding"/>
    <property type="evidence" value="ECO:0007669"/>
    <property type="project" value="InterPro"/>
</dbReference>
<name>A0A1Q2D3S2_9ENTE</name>
<dbReference type="KEGG" id="vpi:BW732_01405"/>
<dbReference type="Pfam" id="PF03471">
    <property type="entry name" value="CorC_HlyC"/>
    <property type="match status" value="1"/>
</dbReference>
<dbReference type="Gene3D" id="3.30.465.10">
    <property type="match status" value="1"/>
</dbReference>
<protein>
    <submittedName>
        <fullName evidence="9">Hemolysin</fullName>
    </submittedName>
</protein>
<keyword evidence="6" id="KW-1133">Transmembrane helix</keyword>
<proteinExistence type="inferred from homology"/>
<keyword evidence="5" id="KW-0677">Repeat</keyword>
<keyword evidence="10" id="KW-1185">Reference proteome</keyword>
<dbReference type="PANTHER" id="PTHR43099">
    <property type="entry name" value="UPF0053 PROTEIN YRKA"/>
    <property type="match status" value="1"/>
</dbReference>
<evidence type="ECO:0000256" key="1">
    <source>
        <dbReference type="ARBA" id="ARBA00004651"/>
    </source>
</evidence>
<evidence type="ECO:0000256" key="7">
    <source>
        <dbReference type="ARBA" id="ARBA00023122"/>
    </source>
</evidence>